<feature type="transmembrane region" description="Helical" evidence="6">
    <location>
        <begin position="406"/>
        <end position="424"/>
    </location>
</feature>
<feature type="transmembrane region" description="Helical" evidence="6">
    <location>
        <begin position="278"/>
        <end position="300"/>
    </location>
</feature>
<evidence type="ECO:0000256" key="4">
    <source>
        <dbReference type="ARBA" id="ARBA00022989"/>
    </source>
</evidence>
<comment type="subcellular location">
    <subcellularLocation>
        <location evidence="1">Cell membrane</location>
        <topology evidence="1">Multi-pass membrane protein</topology>
    </subcellularLocation>
</comment>
<dbReference type="PANTHER" id="PTHR42770">
    <property type="entry name" value="AMINO ACID TRANSPORTER-RELATED"/>
    <property type="match status" value="1"/>
</dbReference>
<feature type="transmembrane region" description="Helical" evidence="6">
    <location>
        <begin position="88"/>
        <end position="114"/>
    </location>
</feature>
<proteinExistence type="predicted"/>
<feature type="transmembrane region" description="Helical" evidence="6">
    <location>
        <begin position="436"/>
        <end position="460"/>
    </location>
</feature>
<keyword evidence="2" id="KW-1003">Cell membrane</keyword>
<keyword evidence="4 6" id="KW-1133">Transmembrane helix</keyword>
<dbReference type="OrthoDB" id="66651at2759"/>
<feature type="transmembrane region" description="Helical" evidence="6">
    <location>
        <begin position="233"/>
        <end position="257"/>
    </location>
</feature>
<evidence type="ECO:0000256" key="6">
    <source>
        <dbReference type="SAM" id="Phobius"/>
    </source>
</evidence>
<dbReference type="Pfam" id="PF13520">
    <property type="entry name" value="AA_permease_2"/>
    <property type="match status" value="1"/>
</dbReference>
<protein>
    <submittedName>
        <fullName evidence="7">Amino Acid-Polyamine-Organocation (APC) Family</fullName>
    </submittedName>
</protein>
<evidence type="ECO:0000256" key="2">
    <source>
        <dbReference type="ARBA" id="ARBA00022475"/>
    </source>
</evidence>
<keyword evidence="5 6" id="KW-0472">Membrane</keyword>
<feature type="transmembrane region" description="Helical" evidence="6">
    <location>
        <begin position="126"/>
        <end position="150"/>
    </location>
</feature>
<name>A0A1V9ZJ08_ACHHY</name>
<feature type="transmembrane region" description="Helical" evidence="6">
    <location>
        <begin position="170"/>
        <end position="186"/>
    </location>
</feature>
<dbReference type="AlphaFoldDB" id="A0A1V9ZJ08"/>
<dbReference type="GO" id="GO:0022857">
    <property type="term" value="F:transmembrane transporter activity"/>
    <property type="evidence" value="ECO:0007669"/>
    <property type="project" value="InterPro"/>
</dbReference>
<dbReference type="PANTHER" id="PTHR42770:SF7">
    <property type="entry name" value="MEMBRANE PROTEIN"/>
    <property type="match status" value="1"/>
</dbReference>
<dbReference type="EMBL" id="JNBR01000094">
    <property type="protein sequence ID" value="OQR97901.1"/>
    <property type="molecule type" value="Genomic_DNA"/>
</dbReference>
<gene>
    <name evidence="7" type="ORF">ACHHYP_09679</name>
</gene>
<reference evidence="7 8" key="1">
    <citation type="journal article" date="2014" name="Genome Biol. Evol.">
        <title>The secreted proteins of Achlya hypogyna and Thraustotheca clavata identify the ancestral oomycete secretome and reveal gene acquisitions by horizontal gene transfer.</title>
        <authorList>
            <person name="Misner I."/>
            <person name="Blouin N."/>
            <person name="Leonard G."/>
            <person name="Richards T.A."/>
            <person name="Lane C.E."/>
        </authorList>
    </citation>
    <scope>NUCLEOTIDE SEQUENCE [LARGE SCALE GENOMIC DNA]</scope>
    <source>
        <strain evidence="7 8">ATCC 48635</strain>
    </source>
</reference>
<evidence type="ECO:0000313" key="8">
    <source>
        <dbReference type="Proteomes" id="UP000243579"/>
    </source>
</evidence>
<dbReference type="InterPro" id="IPR002293">
    <property type="entry name" value="AA/rel_permease1"/>
</dbReference>
<keyword evidence="3 6" id="KW-0812">Transmembrane</keyword>
<sequence>MPRLRDIVACVIHGHKSTSVKIKVGSKVGPTTNDKQVETRVEEVAVKEIDPEDRANTIHVCSLGIVCVMGGQYYGWNAAFATGFAPFAVSQIVMGCAYVVYMSCAAEICGKIAFSGGSYGLSRVTLGFYLGYMVGFLELLEYTACTSVSLLYVSRFVTVEFDLDQRLEPLIWLVYFVFVTSFFQLRGKIMWNFMVLLAVVCAVPAILFIFGALKFANLPKYGYYLDVDNKTRIWASGTMGSAYFAWLPYTTWAFAGVECLSLVTDMTVEPKVTIPRGMLSAVWVLFLFDVSLICLVPALAPGIATATKADYLLNQGFAMAYGISDSLGAWLILPAQFGMAAGFTIPSARLVQALADSTLLPEWMGLKATGKGSMWKSLVFSAACSFVLCVLGYLSSDFSSALQDVFILAASFCYTAQIVGFILLRTTYKAASDGYMSPYGIPGAVAAISVYGLLALSIIGGFQGDHGVAICAMLVFVGILTAYYYWACKDRQTISKDEYASIFRFTIIKFNNIKKKAARNAKRKAIEKAKSSFLKRLLKVHPTTTTSQKSAQIGYNDVGISKTKRR</sequence>
<evidence type="ECO:0000256" key="1">
    <source>
        <dbReference type="ARBA" id="ARBA00004651"/>
    </source>
</evidence>
<evidence type="ECO:0000256" key="3">
    <source>
        <dbReference type="ARBA" id="ARBA00022692"/>
    </source>
</evidence>
<organism evidence="7 8">
    <name type="scientific">Achlya hypogyna</name>
    <name type="common">Oomycete</name>
    <name type="synonym">Protoachlya hypogyna</name>
    <dbReference type="NCBI Taxonomy" id="1202772"/>
    <lineage>
        <taxon>Eukaryota</taxon>
        <taxon>Sar</taxon>
        <taxon>Stramenopiles</taxon>
        <taxon>Oomycota</taxon>
        <taxon>Saprolegniomycetes</taxon>
        <taxon>Saprolegniales</taxon>
        <taxon>Achlyaceae</taxon>
        <taxon>Achlya</taxon>
    </lineage>
</organism>
<feature type="transmembrane region" description="Helical" evidence="6">
    <location>
        <begin position="466"/>
        <end position="486"/>
    </location>
</feature>
<evidence type="ECO:0000256" key="5">
    <source>
        <dbReference type="ARBA" id="ARBA00023136"/>
    </source>
</evidence>
<feature type="transmembrane region" description="Helical" evidence="6">
    <location>
        <begin position="374"/>
        <end position="394"/>
    </location>
</feature>
<dbReference type="Gene3D" id="1.20.1740.10">
    <property type="entry name" value="Amino acid/polyamine transporter I"/>
    <property type="match status" value="1"/>
</dbReference>
<keyword evidence="8" id="KW-1185">Reference proteome</keyword>
<evidence type="ECO:0000313" key="7">
    <source>
        <dbReference type="EMBL" id="OQR97901.1"/>
    </source>
</evidence>
<dbReference type="Proteomes" id="UP000243579">
    <property type="component" value="Unassembled WGS sequence"/>
</dbReference>
<dbReference type="GO" id="GO:0005886">
    <property type="term" value="C:plasma membrane"/>
    <property type="evidence" value="ECO:0007669"/>
    <property type="project" value="UniProtKB-SubCell"/>
</dbReference>
<comment type="caution">
    <text evidence="7">The sequence shown here is derived from an EMBL/GenBank/DDBJ whole genome shotgun (WGS) entry which is preliminary data.</text>
</comment>
<dbReference type="InterPro" id="IPR050367">
    <property type="entry name" value="APC_superfamily"/>
</dbReference>
<dbReference type="STRING" id="1202772.A0A1V9ZJ08"/>
<accession>A0A1V9ZJ08</accession>
<feature type="transmembrane region" description="Helical" evidence="6">
    <location>
        <begin position="193"/>
        <end position="213"/>
    </location>
</feature>